<dbReference type="InterPro" id="IPR005135">
    <property type="entry name" value="Endo/exonuclease/phosphatase"/>
</dbReference>
<feature type="domain" description="Endonuclease/exonuclease/phosphatase" evidence="1">
    <location>
        <begin position="66"/>
        <end position="334"/>
    </location>
</feature>
<dbReference type="AlphaFoldDB" id="A0A225NPK3"/>
<name>A0A225NPK3_9RHOB</name>
<organism evidence="2 3">
    <name type="scientific">Marinibacterium profundimaris</name>
    <dbReference type="NCBI Taxonomy" id="1679460"/>
    <lineage>
        <taxon>Bacteria</taxon>
        <taxon>Pseudomonadati</taxon>
        <taxon>Pseudomonadota</taxon>
        <taxon>Alphaproteobacteria</taxon>
        <taxon>Rhodobacterales</taxon>
        <taxon>Paracoccaceae</taxon>
        <taxon>Marinibacterium</taxon>
    </lineage>
</organism>
<reference evidence="2 3" key="1">
    <citation type="submission" date="2013-04" db="EMBL/GenBank/DDBJ databases">
        <title>Oceanicola sp. 22II1-22F33 Genome Sequencing.</title>
        <authorList>
            <person name="Lai Q."/>
            <person name="Li G."/>
            <person name="Shao Z."/>
        </authorList>
    </citation>
    <scope>NUCLEOTIDE SEQUENCE [LARGE SCALE GENOMIC DNA]</scope>
    <source>
        <strain evidence="2 3">22II1-22F33</strain>
    </source>
</reference>
<dbReference type="GO" id="GO:0006506">
    <property type="term" value="P:GPI anchor biosynthetic process"/>
    <property type="evidence" value="ECO:0007669"/>
    <property type="project" value="TreeGrafter"/>
</dbReference>
<dbReference type="PANTHER" id="PTHR14859:SF1">
    <property type="entry name" value="PGAP2-INTERACTING PROTEIN"/>
    <property type="match status" value="1"/>
</dbReference>
<dbReference type="SUPFAM" id="SSF56219">
    <property type="entry name" value="DNase I-like"/>
    <property type="match status" value="1"/>
</dbReference>
<dbReference type="GO" id="GO:0003824">
    <property type="term" value="F:catalytic activity"/>
    <property type="evidence" value="ECO:0007669"/>
    <property type="project" value="InterPro"/>
</dbReference>
<keyword evidence="3" id="KW-1185">Reference proteome</keyword>
<accession>A0A225NPK3</accession>
<dbReference type="InterPro" id="IPR036691">
    <property type="entry name" value="Endo/exonu/phosph_ase_sf"/>
</dbReference>
<gene>
    <name evidence="2" type="ORF">ATO3_08930</name>
</gene>
<dbReference type="EMBL" id="AQQR01000003">
    <property type="protein sequence ID" value="OWU74731.1"/>
    <property type="molecule type" value="Genomic_DNA"/>
</dbReference>
<proteinExistence type="predicted"/>
<dbReference type="RefSeq" id="WP_088649515.1">
    <property type="nucleotide sequence ID" value="NZ_AQQR01000003.1"/>
</dbReference>
<evidence type="ECO:0000259" key="1">
    <source>
        <dbReference type="Pfam" id="PF03372"/>
    </source>
</evidence>
<dbReference type="Proteomes" id="UP000215377">
    <property type="component" value="Unassembled WGS sequence"/>
</dbReference>
<evidence type="ECO:0000313" key="3">
    <source>
        <dbReference type="Proteomes" id="UP000215377"/>
    </source>
</evidence>
<sequence length="343" mass="37019">MRPILTQTVPALETPSQELRDAAKATGGNRAAHDRMLSDWPCMTTIELSQPPAAPPVPSELTVCAWNMERCKRVEDSATLLRAAGADVVLATEVDMGMARSGQRHTTRDLAAALGMGFIYGTEFVELGSGDPFETAEFADIPNTHGLHGNAILSRFPLRAPCLIPLDDGGLWYVSTPKNDGQHRVGGRMAMAAQIDTAQGPLTLAAAHFESESDPSLRADQARRLIEGLERQYGAGKAVIGGDLNTNWLADGTRTAAEIIADPAAVEPAFTHFAEARFDWRGSMTPGFTTRCPPGRAARYPLMILDWLMVRDVAPFGPRIWPAVSSAGLYLSDHEMLSTRVIA</sequence>
<protein>
    <recommendedName>
        <fullName evidence="1">Endonuclease/exonuclease/phosphatase domain-containing protein</fullName>
    </recommendedName>
</protein>
<dbReference type="OrthoDB" id="8047712at2"/>
<dbReference type="Pfam" id="PF03372">
    <property type="entry name" value="Exo_endo_phos"/>
    <property type="match status" value="1"/>
</dbReference>
<evidence type="ECO:0000313" key="2">
    <source>
        <dbReference type="EMBL" id="OWU74731.1"/>
    </source>
</evidence>
<dbReference type="GO" id="GO:0016020">
    <property type="term" value="C:membrane"/>
    <property type="evidence" value="ECO:0007669"/>
    <property type="project" value="GOC"/>
</dbReference>
<comment type="caution">
    <text evidence="2">The sequence shown here is derived from an EMBL/GenBank/DDBJ whole genome shotgun (WGS) entry which is preliminary data.</text>
</comment>
<dbReference type="Gene3D" id="3.60.10.10">
    <property type="entry name" value="Endonuclease/exonuclease/phosphatase"/>
    <property type="match status" value="1"/>
</dbReference>
<dbReference type="PANTHER" id="PTHR14859">
    <property type="entry name" value="CALCOFLUOR WHITE HYPERSENSITIVE PROTEIN PRECURSOR"/>
    <property type="match status" value="1"/>
</dbReference>
<dbReference type="InterPro" id="IPR051916">
    <property type="entry name" value="GPI-anchor_lipid_remodeler"/>
</dbReference>